<dbReference type="InterPro" id="IPR029039">
    <property type="entry name" value="Flavoprotein-like_sf"/>
</dbReference>
<evidence type="ECO:0000256" key="2">
    <source>
        <dbReference type="ARBA" id="ARBA00004514"/>
    </source>
</evidence>
<dbReference type="Pfam" id="PF02525">
    <property type="entry name" value="Flavodoxin_2"/>
    <property type="match status" value="1"/>
</dbReference>
<comment type="catalytic activity">
    <reaction evidence="23">
        <text>menadione + NADH + H(+) = menadiol + NAD(+)</text>
        <dbReference type="Rhea" id="RHEA:69695"/>
        <dbReference type="ChEBI" id="CHEBI:6746"/>
        <dbReference type="ChEBI" id="CHEBI:15378"/>
        <dbReference type="ChEBI" id="CHEBI:28869"/>
        <dbReference type="ChEBI" id="CHEBI:57540"/>
        <dbReference type="ChEBI" id="CHEBI:57945"/>
    </reaction>
    <physiologicalReaction direction="left-to-right" evidence="23">
        <dbReference type="Rhea" id="RHEA:69696"/>
    </physiologicalReaction>
</comment>
<evidence type="ECO:0000256" key="15">
    <source>
        <dbReference type="ARBA" id="ARBA00041787"/>
    </source>
</evidence>
<keyword evidence="12" id="KW-0560">Oxidoreductase</keyword>
<comment type="catalytic activity">
    <reaction evidence="22">
        <text>a quinone + NADH + H(+) = a quinol + NAD(+)</text>
        <dbReference type="Rhea" id="RHEA:46160"/>
        <dbReference type="ChEBI" id="CHEBI:15378"/>
        <dbReference type="ChEBI" id="CHEBI:24646"/>
        <dbReference type="ChEBI" id="CHEBI:57540"/>
        <dbReference type="ChEBI" id="CHEBI:57945"/>
        <dbReference type="ChEBI" id="CHEBI:132124"/>
        <dbReference type="EC" id="1.6.5.2"/>
    </reaction>
    <physiologicalReaction direction="left-to-right" evidence="22">
        <dbReference type="Rhea" id="RHEA:46161"/>
    </physiologicalReaction>
</comment>
<evidence type="ECO:0000256" key="3">
    <source>
        <dbReference type="ARBA" id="ARBA00006252"/>
    </source>
</evidence>
<dbReference type="GO" id="GO:0005829">
    <property type="term" value="C:cytosol"/>
    <property type="evidence" value="ECO:0007669"/>
    <property type="project" value="UniProtKB-SubCell"/>
</dbReference>
<keyword evidence="10" id="KW-0832">Ubl conjugation</keyword>
<evidence type="ECO:0000256" key="19">
    <source>
        <dbReference type="ARBA" id="ARBA00042364"/>
    </source>
</evidence>
<evidence type="ECO:0000256" key="11">
    <source>
        <dbReference type="ARBA" id="ARBA00022857"/>
    </source>
</evidence>
<reference evidence="27" key="2">
    <citation type="submission" date="2025-08" db="UniProtKB">
        <authorList>
            <consortium name="Ensembl"/>
        </authorList>
    </citation>
    <scope>IDENTIFICATION</scope>
</reference>
<evidence type="ECO:0000256" key="8">
    <source>
        <dbReference type="ARBA" id="ARBA00022630"/>
    </source>
</evidence>
<evidence type="ECO:0000256" key="1">
    <source>
        <dbReference type="ARBA" id="ARBA00001974"/>
    </source>
</evidence>
<dbReference type="InterPro" id="IPR051545">
    <property type="entry name" value="NAD(P)H_dehydrogenase_qn"/>
</dbReference>
<dbReference type="InterPro" id="IPR003680">
    <property type="entry name" value="Flavodoxin_fold"/>
</dbReference>
<dbReference type="FunFam" id="3.40.50.360:FF:000029">
    <property type="entry name" value="NAD(P)H dehydrogenase [quinone] 1"/>
    <property type="match status" value="1"/>
</dbReference>
<sequence>MAGRSALVPVQADRARGQRAAPGPRCCWLPLCSTSLQHRSAVGDNCATDCCFVGSRGSSWTDCLGQRRGAGGDWLGVNCKGVRAASTGLRRAVWTPRYSHVGPLVPMPLSSTLPTGRKALIVLAHPEKTSFNHAMAAAASSALRDKGWEVTISDLYAIGFNAVLSRRDITGPPKNPEHFVYEMEMEHAWKEGRLSSDIVTEQKKIEAADLIIFQFPLQWFGMPAILKGWFDRVFINGFAYSLASMYDQGPFQKKKAMLSLTTGGMGSMYSPSGINGDMNVLLWPMQRGALHFCGFQVLAPQICYSVRYASPEARAQMLSAWKSRLAAVEQEKPLSFVPNSCFEMSPAGGFVLKREVLAQQEGQQHGLSVGQHLGKAVPLNGQLRAQE</sequence>
<dbReference type="SUPFAM" id="SSF52218">
    <property type="entry name" value="Flavoproteins"/>
    <property type="match status" value="1"/>
</dbReference>
<comment type="similarity">
    <text evidence="3">Belongs to the NAD(P)H dehydrogenase (quinone) family.</text>
</comment>
<keyword evidence="11" id="KW-0521">NADP</keyword>
<evidence type="ECO:0000256" key="14">
    <source>
        <dbReference type="ARBA" id="ARBA00040776"/>
    </source>
</evidence>
<evidence type="ECO:0000256" key="4">
    <source>
        <dbReference type="ARBA" id="ARBA00012648"/>
    </source>
</evidence>
<evidence type="ECO:0000256" key="24">
    <source>
        <dbReference type="ARBA" id="ARBA00049236"/>
    </source>
</evidence>
<evidence type="ECO:0000256" key="22">
    <source>
        <dbReference type="ARBA" id="ARBA00048181"/>
    </source>
</evidence>
<evidence type="ECO:0000256" key="20">
    <source>
        <dbReference type="ARBA" id="ARBA00042416"/>
    </source>
</evidence>
<evidence type="ECO:0000256" key="16">
    <source>
        <dbReference type="ARBA" id="ARBA00042248"/>
    </source>
</evidence>
<dbReference type="HOGENOM" id="CLU_058643_2_0_1"/>
<evidence type="ECO:0000256" key="5">
    <source>
        <dbReference type="ARBA" id="ARBA00022490"/>
    </source>
</evidence>
<evidence type="ECO:0000256" key="17">
    <source>
        <dbReference type="ARBA" id="ARBA00042288"/>
    </source>
</evidence>
<keyword evidence="8" id="KW-0285">Flavoprotein</keyword>
<evidence type="ECO:0000256" key="6">
    <source>
        <dbReference type="ARBA" id="ARBA00022499"/>
    </source>
</evidence>
<dbReference type="Ensembl" id="ENSMGAT00000009706.2">
    <property type="protein sequence ID" value="ENSMGAP00000008896.2"/>
    <property type="gene ID" value="ENSMGAG00000008667.2"/>
</dbReference>
<evidence type="ECO:0000256" key="13">
    <source>
        <dbReference type="ARBA" id="ARBA00023027"/>
    </source>
</evidence>
<dbReference type="GO" id="GO:0050136">
    <property type="term" value="F:NADH dehydrogenase (quinone) (non-electrogenic) activity"/>
    <property type="evidence" value="ECO:0007669"/>
    <property type="project" value="UniProtKB-ARBA"/>
</dbReference>
<dbReference type="AlphaFoldDB" id="G1N939"/>
<evidence type="ECO:0000256" key="21">
    <source>
        <dbReference type="ARBA" id="ARBA00046551"/>
    </source>
</evidence>
<evidence type="ECO:0000256" key="18">
    <source>
        <dbReference type="ARBA" id="ARBA00042298"/>
    </source>
</evidence>
<evidence type="ECO:0000256" key="25">
    <source>
        <dbReference type="ARBA" id="ARBA00049392"/>
    </source>
</evidence>
<comment type="catalytic activity">
    <reaction evidence="25">
        <text>a quinone + NADPH + H(+) = a quinol + NADP(+)</text>
        <dbReference type="Rhea" id="RHEA:46164"/>
        <dbReference type="ChEBI" id="CHEBI:15378"/>
        <dbReference type="ChEBI" id="CHEBI:24646"/>
        <dbReference type="ChEBI" id="CHEBI:57783"/>
        <dbReference type="ChEBI" id="CHEBI:58349"/>
        <dbReference type="ChEBI" id="CHEBI:132124"/>
        <dbReference type="EC" id="1.6.5.2"/>
    </reaction>
    <physiologicalReaction direction="left-to-right" evidence="25">
        <dbReference type="Rhea" id="RHEA:46165"/>
    </physiologicalReaction>
</comment>
<keyword evidence="7" id="KW-0597">Phosphoprotein</keyword>
<feature type="domain" description="Flavodoxin-like fold" evidence="26">
    <location>
        <begin position="118"/>
        <end position="325"/>
    </location>
</feature>
<reference evidence="27" key="3">
    <citation type="submission" date="2025-09" db="UniProtKB">
        <authorList>
            <consortium name="Ensembl"/>
        </authorList>
    </citation>
    <scope>IDENTIFICATION</scope>
</reference>
<evidence type="ECO:0000259" key="26">
    <source>
        <dbReference type="Pfam" id="PF02525"/>
    </source>
</evidence>
<dbReference type="Gene3D" id="3.40.50.360">
    <property type="match status" value="1"/>
</dbReference>
<comment type="subcellular location">
    <subcellularLocation>
        <location evidence="2">Cytoplasm</location>
        <location evidence="2">Cytosol</location>
    </subcellularLocation>
</comment>
<dbReference type="Proteomes" id="UP000001645">
    <property type="component" value="Chromosome 13"/>
</dbReference>
<reference evidence="27 28" key="1">
    <citation type="journal article" date="2010" name="PLoS Biol.">
        <title>Multi-platform next-generation sequencing of the domestic turkey (Meleagris gallopavo): genome assembly and analysis.</title>
        <authorList>
            <person name="Dalloul R.A."/>
            <person name="Long J.A."/>
            <person name="Zimin A.V."/>
            <person name="Aslam L."/>
            <person name="Beal K."/>
            <person name="Blomberg L.A."/>
            <person name="Bouffard P."/>
            <person name="Burt D.W."/>
            <person name="Crasta O."/>
            <person name="Crooijmans R.P."/>
            <person name="Cooper K."/>
            <person name="Coulombe R.A."/>
            <person name="De S."/>
            <person name="Delany M.E."/>
            <person name="Dodgson J.B."/>
            <person name="Dong J.J."/>
            <person name="Evans C."/>
            <person name="Frederickson K.M."/>
            <person name="Flicek P."/>
            <person name="Florea L."/>
            <person name="Folkerts O."/>
            <person name="Groenen M.A."/>
            <person name="Harkins T.T."/>
            <person name="Herrero J."/>
            <person name="Hoffmann S."/>
            <person name="Megens H.J."/>
            <person name="Jiang A."/>
            <person name="de Jong P."/>
            <person name="Kaiser P."/>
            <person name="Kim H."/>
            <person name="Kim K.W."/>
            <person name="Kim S."/>
            <person name="Langenberger D."/>
            <person name="Lee M.K."/>
            <person name="Lee T."/>
            <person name="Mane S."/>
            <person name="Marcais G."/>
            <person name="Marz M."/>
            <person name="McElroy A.P."/>
            <person name="Modise T."/>
            <person name="Nefedov M."/>
            <person name="Notredame C."/>
            <person name="Paton I.R."/>
            <person name="Payne W.S."/>
            <person name="Pertea G."/>
            <person name="Prickett D."/>
            <person name="Puiu D."/>
            <person name="Qioa D."/>
            <person name="Raineri E."/>
            <person name="Ruffier M."/>
            <person name="Salzberg S.L."/>
            <person name="Schatz M.C."/>
            <person name="Scheuring C."/>
            <person name="Schmidt C.J."/>
            <person name="Schroeder S."/>
            <person name="Searle S.M."/>
            <person name="Smith E.J."/>
            <person name="Smith J."/>
            <person name="Sonstegard T.S."/>
            <person name="Stadler P.F."/>
            <person name="Tafer H."/>
            <person name="Tu Z.J."/>
            <person name="Van Tassell C.P."/>
            <person name="Vilella A.J."/>
            <person name="Williams K.P."/>
            <person name="Yorke J.A."/>
            <person name="Zhang L."/>
            <person name="Zhang H.B."/>
            <person name="Zhang X."/>
            <person name="Zhang Y."/>
            <person name="Reed K.M."/>
        </authorList>
    </citation>
    <scope>NUCLEOTIDE SEQUENCE [LARGE SCALE GENOMIC DNA]</scope>
</reference>
<protein>
    <recommendedName>
        <fullName evidence="14">NAD(P)H dehydrogenase [quinone] 1</fullName>
        <ecNumber evidence="4">1.6.5.2</ecNumber>
    </recommendedName>
    <alternativeName>
        <fullName evidence="18">Azoreductase</fullName>
    </alternativeName>
    <alternativeName>
        <fullName evidence="20">DT-diaphorase</fullName>
    </alternativeName>
    <alternativeName>
        <fullName evidence="16">Menadione reductase</fullName>
    </alternativeName>
    <alternativeName>
        <fullName evidence="17">NAD(P)H:quinone oxidoreductase 1</fullName>
    </alternativeName>
    <alternativeName>
        <fullName evidence="15">Phylloquinone reductase</fullName>
    </alternativeName>
    <alternativeName>
        <fullName evidence="19">Quinone reductase 1</fullName>
    </alternativeName>
</protein>
<dbReference type="GO" id="GO:0006979">
    <property type="term" value="P:response to oxidative stress"/>
    <property type="evidence" value="ECO:0007669"/>
    <property type="project" value="UniProtKB-ARBA"/>
</dbReference>
<comment type="catalytic activity">
    <reaction evidence="24">
        <text>ubiquinone-10 + NADH + H(+) = ubiquinol-10 + NAD(+)</text>
        <dbReference type="Rhea" id="RHEA:61984"/>
        <dbReference type="ChEBI" id="CHEBI:15378"/>
        <dbReference type="ChEBI" id="CHEBI:46245"/>
        <dbReference type="ChEBI" id="CHEBI:57540"/>
        <dbReference type="ChEBI" id="CHEBI:57945"/>
        <dbReference type="ChEBI" id="CHEBI:64183"/>
    </reaction>
    <physiologicalReaction direction="left-to-right" evidence="24">
        <dbReference type="Rhea" id="RHEA:61985"/>
    </physiologicalReaction>
</comment>
<evidence type="ECO:0000256" key="9">
    <source>
        <dbReference type="ARBA" id="ARBA00022827"/>
    </source>
</evidence>
<name>G1N939_MELGA</name>
<comment type="subunit">
    <text evidence="21">Homodimer. Interacts with PDLIM4 isoform 2; this interaction stabilizes PDLIM4 isoform 2 in response to oxidative stress and protects it from ubiquitin-independent degradation by the core 20S proteasome. Interacts with TP73 (via SAM domain); this interaction is NADH-dependent, stabilizes TP73 in response to oxidative stress and protects it from ubiquitin-independent degradation by the 20S proteasome. Interacts with TP53; this interaction is NADH-dependent, stabilizes TP53 in response to oxidative stress and protects it from ubiquitin-independent degradation by the 20S proteasome.</text>
</comment>
<gene>
    <name evidence="27" type="primary">NQO1</name>
</gene>
<dbReference type="PANTHER" id="PTHR10204:SF1">
    <property type="entry name" value="NAD(P)H DEHYDROGENASE [QUINONE] 1"/>
    <property type="match status" value="1"/>
</dbReference>
<organism evidence="27 28">
    <name type="scientific">Meleagris gallopavo</name>
    <name type="common">Wild turkey</name>
    <dbReference type="NCBI Taxonomy" id="9103"/>
    <lineage>
        <taxon>Eukaryota</taxon>
        <taxon>Metazoa</taxon>
        <taxon>Chordata</taxon>
        <taxon>Craniata</taxon>
        <taxon>Vertebrata</taxon>
        <taxon>Euteleostomi</taxon>
        <taxon>Archelosauria</taxon>
        <taxon>Archosauria</taxon>
        <taxon>Dinosauria</taxon>
        <taxon>Saurischia</taxon>
        <taxon>Theropoda</taxon>
        <taxon>Coelurosauria</taxon>
        <taxon>Aves</taxon>
        <taxon>Neognathae</taxon>
        <taxon>Galloanserae</taxon>
        <taxon>Galliformes</taxon>
        <taxon>Phasianidae</taxon>
        <taxon>Meleagridinae</taxon>
        <taxon>Meleagris</taxon>
    </lineage>
</organism>
<keyword evidence="28" id="KW-1185">Reference proteome</keyword>
<dbReference type="GeneTree" id="ENSGT00940000159150"/>
<evidence type="ECO:0000313" key="27">
    <source>
        <dbReference type="Ensembl" id="ENSMGAP00000008896.2"/>
    </source>
</evidence>
<keyword evidence="9" id="KW-0274">FAD</keyword>
<dbReference type="EC" id="1.6.5.2" evidence="4"/>
<keyword evidence="13" id="KW-0520">NAD</keyword>
<keyword evidence="5" id="KW-0963">Cytoplasm</keyword>
<dbReference type="Bgee" id="ENSMGAG00000008667">
    <property type="expression patterns" value="Expressed in duodenum and 17 other cell types or tissues"/>
</dbReference>
<dbReference type="InParanoid" id="G1N939"/>
<keyword evidence="6" id="KW-1017">Isopeptide bond</keyword>
<evidence type="ECO:0000256" key="12">
    <source>
        <dbReference type="ARBA" id="ARBA00023002"/>
    </source>
</evidence>
<dbReference type="GO" id="GO:0042373">
    <property type="term" value="P:vitamin K metabolic process"/>
    <property type="evidence" value="ECO:0007669"/>
    <property type="project" value="UniProtKB-ARBA"/>
</dbReference>
<evidence type="ECO:0000256" key="7">
    <source>
        <dbReference type="ARBA" id="ARBA00022553"/>
    </source>
</evidence>
<evidence type="ECO:0000313" key="28">
    <source>
        <dbReference type="Proteomes" id="UP000001645"/>
    </source>
</evidence>
<evidence type="ECO:0000256" key="10">
    <source>
        <dbReference type="ARBA" id="ARBA00022843"/>
    </source>
</evidence>
<accession>G1N939</accession>
<dbReference type="PANTHER" id="PTHR10204">
    <property type="entry name" value="NAD P H OXIDOREDUCTASE-RELATED"/>
    <property type="match status" value="1"/>
</dbReference>
<evidence type="ECO:0000256" key="23">
    <source>
        <dbReference type="ARBA" id="ARBA00048412"/>
    </source>
</evidence>
<comment type="cofactor">
    <cofactor evidence="1">
        <name>FAD</name>
        <dbReference type="ChEBI" id="CHEBI:57692"/>
    </cofactor>
</comment>
<proteinExistence type="inferred from homology"/>